<name>A0A857N5Y2_9BACT</name>
<evidence type="ECO:0000313" key="2">
    <source>
        <dbReference type="EMBL" id="QHO63537.1"/>
    </source>
</evidence>
<keyword evidence="1" id="KW-0472">Membrane</keyword>
<accession>A0A857N5Y2</accession>
<evidence type="ECO:0000256" key="1">
    <source>
        <dbReference type="SAM" id="Phobius"/>
    </source>
</evidence>
<protein>
    <submittedName>
        <fullName evidence="2">Uncharacterized protein</fullName>
    </submittedName>
</protein>
<dbReference type="KEGG" id="caqa:MICH65_0556"/>
<evidence type="ECO:0000313" key="3">
    <source>
        <dbReference type="Proteomes" id="UP000463983"/>
    </source>
</evidence>
<organism evidence="2 3">
    <name type="scientific">Candidatus Chazhemtobacterium aquaticus</name>
    <dbReference type="NCBI Taxonomy" id="2715735"/>
    <lineage>
        <taxon>Bacteria</taxon>
        <taxon>Candidatus Chazhemtobacteraceae</taxon>
        <taxon>Candidatus Chazhemtobacterium</taxon>
    </lineage>
</organism>
<dbReference type="EMBL" id="CP047901">
    <property type="protein sequence ID" value="QHO63537.1"/>
    <property type="molecule type" value="Genomic_DNA"/>
</dbReference>
<gene>
    <name evidence="2" type="ORF">MICH65_0556</name>
</gene>
<keyword evidence="1" id="KW-1133">Transmembrane helix</keyword>
<dbReference type="AlphaFoldDB" id="A0A857N5Y2"/>
<sequence>MTKPSLNTILKLNFIIVITLAILNLVGTNLLATQGQQLNQIYAQTNQIRKENVALANDIAKESSLLALETWADSRGFVKVDKPLALTTPAPVAYLSR</sequence>
<keyword evidence="3" id="KW-1185">Reference proteome</keyword>
<dbReference type="RefSeq" id="WP_161931915.1">
    <property type="nucleotide sequence ID" value="NZ_CP047901.1"/>
</dbReference>
<keyword evidence="1" id="KW-0812">Transmembrane</keyword>
<feature type="transmembrane region" description="Helical" evidence="1">
    <location>
        <begin position="12"/>
        <end position="32"/>
    </location>
</feature>
<proteinExistence type="predicted"/>
<reference evidence="3" key="1">
    <citation type="journal article" date="2020" name="Microorganisms">
        <title>Complete Genome of a Member of a New Bacterial Lineage in the Microgenomates Group Reveals an Unusual Nucleotide Composition Disparity Between Two Strands of DNA and Limited Metabolic Potential.</title>
        <authorList>
            <person name="Kadnikov V.V."/>
            <person name="Mardanov A.V."/>
            <person name="Beletsky A.V."/>
            <person name="Karnachuk O.V."/>
            <person name="Ravin N.V."/>
        </authorList>
    </citation>
    <scope>NUCLEOTIDE SEQUENCE [LARGE SCALE GENOMIC DNA]</scope>
</reference>
<dbReference type="Proteomes" id="UP000463983">
    <property type="component" value="Chromosome"/>
</dbReference>